<gene>
    <name evidence="1" type="ORF">F2P81_019235</name>
</gene>
<accession>A0A6A4S7E7</accession>
<reference evidence="1 2" key="1">
    <citation type="submission" date="2019-06" db="EMBL/GenBank/DDBJ databases">
        <title>Draft genomes of female and male turbot (Scophthalmus maximus).</title>
        <authorList>
            <person name="Xu H."/>
            <person name="Xu X.-W."/>
            <person name="Shao C."/>
            <person name="Chen S."/>
        </authorList>
    </citation>
    <scope>NUCLEOTIDE SEQUENCE [LARGE SCALE GENOMIC DNA]</scope>
    <source>
        <strain evidence="1">Ysfricsl-2016a</strain>
        <tissue evidence="1">Blood</tissue>
    </source>
</reference>
<comment type="caution">
    <text evidence="1">The sequence shown here is derived from an EMBL/GenBank/DDBJ whole genome shotgun (WGS) entry which is preliminary data.</text>
</comment>
<dbReference type="EMBL" id="VEVO01000017">
    <property type="protein sequence ID" value="KAF0028148.1"/>
    <property type="molecule type" value="Genomic_DNA"/>
</dbReference>
<evidence type="ECO:0000313" key="2">
    <source>
        <dbReference type="Proteomes" id="UP000438429"/>
    </source>
</evidence>
<dbReference type="Proteomes" id="UP000438429">
    <property type="component" value="Unassembled WGS sequence"/>
</dbReference>
<dbReference type="AlphaFoldDB" id="A0A6A4S7E7"/>
<organism evidence="1 2">
    <name type="scientific">Scophthalmus maximus</name>
    <name type="common">Turbot</name>
    <name type="synonym">Psetta maxima</name>
    <dbReference type="NCBI Taxonomy" id="52904"/>
    <lineage>
        <taxon>Eukaryota</taxon>
        <taxon>Metazoa</taxon>
        <taxon>Chordata</taxon>
        <taxon>Craniata</taxon>
        <taxon>Vertebrata</taxon>
        <taxon>Euteleostomi</taxon>
        <taxon>Actinopterygii</taxon>
        <taxon>Neopterygii</taxon>
        <taxon>Teleostei</taxon>
        <taxon>Neoteleostei</taxon>
        <taxon>Acanthomorphata</taxon>
        <taxon>Carangaria</taxon>
        <taxon>Pleuronectiformes</taxon>
        <taxon>Pleuronectoidei</taxon>
        <taxon>Scophthalmidae</taxon>
        <taxon>Scophthalmus</taxon>
    </lineage>
</organism>
<name>A0A6A4S7E7_SCOMX</name>
<sequence length="99" mass="10977">MVLDELRRGQGVGTANGSKEHQGHLAGVLHQCFVTLSAVFSSGIQFQNVPLEGIVSYHSTSQEQRVNCPLSQYQHQSLYEIVDNNHKRELGVKEESPSD</sequence>
<evidence type="ECO:0000313" key="1">
    <source>
        <dbReference type="EMBL" id="KAF0028148.1"/>
    </source>
</evidence>
<proteinExistence type="predicted"/>
<protein>
    <submittedName>
        <fullName evidence="1">Uncharacterized protein</fullName>
    </submittedName>
</protein>